<dbReference type="EMBL" id="LR899878">
    <property type="protein sequence ID" value="CAD7243073.1"/>
    <property type="molecule type" value="Genomic_DNA"/>
</dbReference>
<dbReference type="AlphaFoldDB" id="A0A7R8X3K0"/>
<dbReference type="InterPro" id="IPR004843">
    <property type="entry name" value="Calcineurin-like_PHP"/>
</dbReference>
<dbReference type="GO" id="GO:0006685">
    <property type="term" value="P:sphingomyelin catabolic process"/>
    <property type="evidence" value="ECO:0007669"/>
    <property type="project" value="TreeGrafter"/>
</dbReference>
<dbReference type="InterPro" id="IPR029052">
    <property type="entry name" value="Metallo-depent_PP-like"/>
</dbReference>
<dbReference type="GO" id="GO:0046513">
    <property type="term" value="P:ceramide biosynthetic process"/>
    <property type="evidence" value="ECO:0007669"/>
    <property type="project" value="TreeGrafter"/>
</dbReference>
<reference evidence="4" key="1">
    <citation type="submission" date="2020-11" db="EMBL/GenBank/DDBJ databases">
        <authorList>
            <person name="Tran Van P."/>
        </authorList>
    </citation>
    <scope>NUCLEOTIDE SEQUENCE</scope>
</reference>
<dbReference type="Pfam" id="PF00149">
    <property type="entry name" value="Metallophos"/>
    <property type="match status" value="1"/>
</dbReference>
<evidence type="ECO:0000256" key="2">
    <source>
        <dbReference type="ARBA" id="ARBA00023180"/>
    </source>
</evidence>
<proteinExistence type="predicted"/>
<protein>
    <recommendedName>
        <fullName evidence="3">Calcineurin-like phosphoesterase domain-containing protein</fullName>
    </recommendedName>
</protein>
<organism evidence="4">
    <name type="scientific">Darwinula stevensoni</name>
    <dbReference type="NCBI Taxonomy" id="69355"/>
    <lineage>
        <taxon>Eukaryota</taxon>
        <taxon>Metazoa</taxon>
        <taxon>Ecdysozoa</taxon>
        <taxon>Arthropoda</taxon>
        <taxon>Crustacea</taxon>
        <taxon>Oligostraca</taxon>
        <taxon>Ostracoda</taxon>
        <taxon>Podocopa</taxon>
        <taxon>Podocopida</taxon>
        <taxon>Darwinulocopina</taxon>
        <taxon>Darwinuloidea</taxon>
        <taxon>Darwinulidae</taxon>
        <taxon>Darwinula</taxon>
    </lineage>
</organism>
<dbReference type="GO" id="GO:0061750">
    <property type="term" value="F:acid sphingomyelin phosphodiesterase activity"/>
    <property type="evidence" value="ECO:0007669"/>
    <property type="project" value="TreeGrafter"/>
</dbReference>
<evidence type="ECO:0000313" key="5">
    <source>
        <dbReference type="Proteomes" id="UP000677054"/>
    </source>
</evidence>
<dbReference type="GO" id="GO:0016020">
    <property type="term" value="C:membrane"/>
    <property type="evidence" value="ECO:0007669"/>
    <property type="project" value="GOC"/>
</dbReference>
<feature type="domain" description="Calcineurin-like phosphoesterase" evidence="3">
    <location>
        <begin position="213"/>
        <end position="336"/>
    </location>
</feature>
<keyword evidence="5" id="KW-1185">Reference proteome</keyword>
<dbReference type="SUPFAM" id="SSF56300">
    <property type="entry name" value="Metallo-dependent phosphatases"/>
    <property type="match status" value="1"/>
</dbReference>
<dbReference type="PANTHER" id="PTHR10340:SF34">
    <property type="entry name" value="SPHINGOMYELIN PHOSPHODIESTERASE"/>
    <property type="match status" value="1"/>
</dbReference>
<dbReference type="GO" id="GO:0005764">
    <property type="term" value="C:lysosome"/>
    <property type="evidence" value="ECO:0007669"/>
    <property type="project" value="TreeGrafter"/>
</dbReference>
<dbReference type="PANTHER" id="PTHR10340">
    <property type="entry name" value="SPHINGOMYELIN PHOSPHODIESTERASE"/>
    <property type="match status" value="1"/>
</dbReference>
<dbReference type="EMBL" id="CAJPEV010000361">
    <property type="protein sequence ID" value="CAG0884463.1"/>
    <property type="molecule type" value="Genomic_DNA"/>
</dbReference>
<dbReference type="Proteomes" id="UP000677054">
    <property type="component" value="Unassembled WGS sequence"/>
</dbReference>
<evidence type="ECO:0000259" key="3">
    <source>
        <dbReference type="Pfam" id="PF00149"/>
    </source>
</evidence>
<accession>A0A7R8X3K0</accession>
<dbReference type="OrthoDB" id="282973at2759"/>
<evidence type="ECO:0000256" key="1">
    <source>
        <dbReference type="ARBA" id="ARBA00022801"/>
    </source>
</evidence>
<name>A0A7R8X3K0_9CRUS</name>
<evidence type="ECO:0000313" key="4">
    <source>
        <dbReference type="EMBL" id="CAD7243073.1"/>
    </source>
</evidence>
<sequence>MGEGRPETETGCWEGSYLLSAAESDGDTMKSFYQALLAEGLPRSISFNAVEEQVEQVAFPAFGSSFKIPCIVCTAAMKVLVRVIRVGFPIPATKLIISSICEAVGQMKEVCDGYLSQFTVGSLFRPVDVKATGNVRDERFRIGRSNAEAPENRDDPIFYYIIEKRDIDMELFCNSVLNSDCQLEETGKRWIIPLSEYPKPRSNTQHRGDGTELKVLHLTDTHFDPEYKEGANANCGRHLCCQASSGPASKPEDAAGKFGDYRDCDVPLITIKETLQHASSSHPDVAFVIWTGDQPPHDNWKQTMRNTLQVITLTTLLMKKYFANVPVFPVVGNHESYPVNM</sequence>
<keyword evidence="2" id="KW-0325">Glycoprotein</keyword>
<gene>
    <name evidence="4" type="ORF">DSTB1V02_LOCUS3008</name>
</gene>
<keyword evidence="1" id="KW-0378">Hydrolase</keyword>
<dbReference type="GO" id="GO:0005615">
    <property type="term" value="C:extracellular space"/>
    <property type="evidence" value="ECO:0007669"/>
    <property type="project" value="TreeGrafter"/>
</dbReference>